<dbReference type="EC" id="2.7.7.60" evidence="7"/>
<evidence type="ECO:0000256" key="5">
    <source>
        <dbReference type="ARBA" id="ARBA00022695"/>
    </source>
</evidence>
<feature type="site" description="Positions MEP for the nucleophilic attack" evidence="7">
    <location>
        <position position="216"/>
    </location>
</feature>
<dbReference type="InterPro" id="IPR050088">
    <property type="entry name" value="IspD/TarI_cytidylyltransf_bact"/>
</dbReference>
<dbReference type="Pfam" id="PF01128">
    <property type="entry name" value="IspD"/>
    <property type="match status" value="1"/>
</dbReference>
<dbReference type="InterPro" id="IPR018294">
    <property type="entry name" value="ISPD_synthase_CS"/>
</dbReference>
<dbReference type="PANTHER" id="PTHR32125:SF4">
    <property type="entry name" value="2-C-METHYL-D-ERYTHRITOL 4-PHOSPHATE CYTIDYLYLTRANSFERASE, CHLOROPLASTIC"/>
    <property type="match status" value="1"/>
</dbReference>
<evidence type="ECO:0000256" key="7">
    <source>
        <dbReference type="HAMAP-Rule" id="MF_00108"/>
    </source>
</evidence>
<evidence type="ECO:0000256" key="1">
    <source>
        <dbReference type="ARBA" id="ARBA00001282"/>
    </source>
</evidence>
<dbReference type="EMBL" id="BLXO01000001">
    <property type="protein sequence ID" value="GFN45443.1"/>
    <property type="molecule type" value="Genomic_DNA"/>
</dbReference>
<evidence type="ECO:0000313" key="8">
    <source>
        <dbReference type="EMBL" id="GFN45443.1"/>
    </source>
</evidence>
<dbReference type="InterPro" id="IPR034683">
    <property type="entry name" value="IspD/TarI"/>
</dbReference>
<keyword evidence="5 7" id="KW-0548">Nucleotidyltransferase</keyword>
<evidence type="ECO:0000256" key="4">
    <source>
        <dbReference type="ARBA" id="ARBA00022679"/>
    </source>
</evidence>
<dbReference type="InterPro" id="IPR029044">
    <property type="entry name" value="Nucleotide-diphossugar_trans"/>
</dbReference>
<feature type="site" description="Transition state stabilizer" evidence="7">
    <location>
        <position position="26"/>
    </location>
</feature>
<organism evidence="8 9">
    <name type="scientific">Candidatus Regiella insecticola</name>
    <dbReference type="NCBI Taxonomy" id="138073"/>
    <lineage>
        <taxon>Bacteria</taxon>
        <taxon>Pseudomonadati</taxon>
        <taxon>Pseudomonadota</taxon>
        <taxon>Gammaproteobacteria</taxon>
        <taxon>Enterobacterales</taxon>
        <taxon>Enterobacteriaceae</taxon>
        <taxon>aphid secondary symbionts</taxon>
        <taxon>Candidatus Regiella</taxon>
    </lineage>
</organism>
<keyword evidence="6 7" id="KW-0414">Isoprene biosynthesis</keyword>
<dbReference type="Proteomes" id="UP000504714">
    <property type="component" value="Unassembled WGS sequence"/>
</dbReference>
<comment type="pathway">
    <text evidence="2 7">Isoprenoid biosynthesis; isopentenyl diphosphate biosynthesis via DXP pathway; isopentenyl diphosphate from 1-deoxy-D-xylulose 5-phosphate: step 2/6.</text>
</comment>
<dbReference type="GO" id="GO:0050518">
    <property type="term" value="F:2-C-methyl-D-erythritol 4-phosphate cytidylyltransferase activity"/>
    <property type="evidence" value="ECO:0007669"/>
    <property type="project" value="UniProtKB-UniRule"/>
</dbReference>
<sequence length="235" mass="26247">MNALPEVIAVLPAAGIGKRMQTDCPKQYLTIGQKTILEYAVDPLLHHPRIKQIIVVIDLQDDRFQSLALAHHAKIQVVYGGKQRADSVMAGLQQAEQYINQSSWVLVHDAARPCLHPEDLDKLLEVTEHSKIGGILATPVRDTMKRGGVSTAVINQTLERQQLWHALTPQIFPFALLKDCLSGGIEKGIEITDEASALEYYGYQPLLIKGRSDNIKITYPEDLALAEFYLTRRND</sequence>
<dbReference type="FunFam" id="3.90.550.10:FF:000003">
    <property type="entry name" value="2-C-methyl-D-erythritol 4-phosphate cytidylyltransferase"/>
    <property type="match status" value="1"/>
</dbReference>
<feature type="site" description="Positions MEP for the nucleophilic attack" evidence="7">
    <location>
        <position position="160"/>
    </location>
</feature>
<dbReference type="AlphaFoldDB" id="A0A6L2ZKU2"/>
<dbReference type="PANTHER" id="PTHR32125">
    <property type="entry name" value="2-C-METHYL-D-ERYTHRITOL 4-PHOSPHATE CYTIDYLYLTRANSFERASE, CHLOROPLASTIC"/>
    <property type="match status" value="1"/>
</dbReference>
<comment type="catalytic activity">
    <reaction evidence="1 7">
        <text>2-C-methyl-D-erythritol 4-phosphate + CTP + H(+) = 4-CDP-2-C-methyl-D-erythritol + diphosphate</text>
        <dbReference type="Rhea" id="RHEA:13429"/>
        <dbReference type="ChEBI" id="CHEBI:15378"/>
        <dbReference type="ChEBI" id="CHEBI:33019"/>
        <dbReference type="ChEBI" id="CHEBI:37563"/>
        <dbReference type="ChEBI" id="CHEBI:57823"/>
        <dbReference type="ChEBI" id="CHEBI:58262"/>
        <dbReference type="EC" id="2.7.7.60"/>
    </reaction>
</comment>
<keyword evidence="4 7" id="KW-0808">Transferase</keyword>
<feature type="site" description="Transition state stabilizer" evidence="7">
    <location>
        <position position="19"/>
    </location>
</feature>
<dbReference type="UniPathway" id="UPA00056">
    <property type="reaction ID" value="UER00093"/>
</dbReference>
<dbReference type="SUPFAM" id="SSF53448">
    <property type="entry name" value="Nucleotide-diphospho-sugar transferases"/>
    <property type="match status" value="1"/>
</dbReference>
<proteinExistence type="inferred from homology"/>
<comment type="subunit">
    <text evidence="7">Homodimer.</text>
</comment>
<protein>
    <recommendedName>
        <fullName evidence="7">2-C-methyl-D-erythritol 4-phosphate cytidylyltransferase</fullName>
        <ecNumber evidence="7">2.7.7.60</ecNumber>
    </recommendedName>
    <alternativeName>
        <fullName evidence="7">4-diphosphocytidyl-2C-methyl-D-erythritol synthase</fullName>
    </alternativeName>
    <alternativeName>
        <fullName evidence="7">MEP cytidylyltransferase</fullName>
        <shortName evidence="7">MCT</shortName>
    </alternativeName>
</protein>
<dbReference type="PROSITE" id="PS01295">
    <property type="entry name" value="ISPD"/>
    <property type="match status" value="1"/>
</dbReference>
<dbReference type="GO" id="GO:0019288">
    <property type="term" value="P:isopentenyl diphosphate biosynthetic process, methylerythritol 4-phosphate pathway"/>
    <property type="evidence" value="ECO:0007669"/>
    <property type="project" value="UniProtKB-UniRule"/>
</dbReference>
<gene>
    <name evidence="7 8" type="primary">ispD</name>
    <name evidence="8" type="ORF">RINTU1_06170</name>
</gene>
<evidence type="ECO:0000256" key="2">
    <source>
        <dbReference type="ARBA" id="ARBA00004787"/>
    </source>
</evidence>
<dbReference type="Gene3D" id="3.90.550.10">
    <property type="entry name" value="Spore Coat Polysaccharide Biosynthesis Protein SpsA, Chain A"/>
    <property type="match status" value="1"/>
</dbReference>
<name>A0A6L2ZKU2_9ENTR</name>
<comment type="caution">
    <text evidence="8">The sequence shown here is derived from an EMBL/GenBank/DDBJ whole genome shotgun (WGS) entry which is preliminary data.</text>
</comment>
<comment type="similarity">
    <text evidence="3 7">Belongs to the IspD/TarI cytidylyltransferase family. IspD subfamily.</text>
</comment>
<accession>A0A6L2ZKU2</accession>
<dbReference type="NCBIfam" id="TIGR00453">
    <property type="entry name" value="ispD"/>
    <property type="match status" value="1"/>
</dbReference>
<dbReference type="RefSeq" id="WP_176487286.1">
    <property type="nucleotide sequence ID" value="NZ_BLXO01000001.1"/>
</dbReference>
<comment type="function">
    <text evidence="7">Catalyzes the formation of 4-diphosphocytidyl-2-C-methyl-D-erythritol from CTP and 2-C-methyl-D-erythritol 4-phosphate (MEP).</text>
</comment>
<dbReference type="HAMAP" id="MF_00108">
    <property type="entry name" value="IspD"/>
    <property type="match status" value="1"/>
</dbReference>
<evidence type="ECO:0000313" key="9">
    <source>
        <dbReference type="Proteomes" id="UP000504714"/>
    </source>
</evidence>
<evidence type="ECO:0000256" key="6">
    <source>
        <dbReference type="ARBA" id="ARBA00023229"/>
    </source>
</evidence>
<reference evidence="8 9" key="1">
    <citation type="submission" date="2020-06" db="EMBL/GenBank/DDBJ databases">
        <title>The genome sequence of Candidatus Regiella insecticola strain Tut.</title>
        <authorList>
            <person name="Nikoh N."/>
            <person name="Tsuchida T."/>
            <person name="Koga R."/>
            <person name="Oshima K."/>
            <person name="Hattori M."/>
            <person name="Fukatsu T."/>
        </authorList>
    </citation>
    <scope>NUCLEOTIDE SEQUENCE [LARGE SCALE GENOMIC DNA]</scope>
    <source>
        <strain evidence="8 9">Tut</strain>
    </source>
</reference>
<evidence type="ECO:0000256" key="3">
    <source>
        <dbReference type="ARBA" id="ARBA00009789"/>
    </source>
</evidence>
<dbReference type="InterPro" id="IPR001228">
    <property type="entry name" value="IspD"/>
</dbReference>
<dbReference type="CDD" id="cd02516">
    <property type="entry name" value="CDP-ME_synthetase"/>
    <property type="match status" value="1"/>
</dbReference>